<comment type="caution">
    <text evidence="1">The sequence shown here is derived from an EMBL/GenBank/DDBJ whole genome shotgun (WGS) entry which is preliminary data.</text>
</comment>
<sequence length="205" mass="23920">MNSAVPFLSRVWHWLTMPREPVGYQPGQMLKLVARDFRPYPCERLSLRCLSISLPQGMKVEVHEKATALFRSFVVCSHFYIQGVTGLQHPVRMKVRNGNVFGQGGIRFRCKAKNDDSQRLLAVLNCYPQIFTALEQLHFRQLNLWSEQGRWRLEIEHFAASEVISQVPVERRYQKLHHDQRQQLLNVMQMFEQLMTRVAIEGVAA</sequence>
<evidence type="ECO:0000313" key="1">
    <source>
        <dbReference type="EMBL" id="PAV95739.1"/>
    </source>
</evidence>
<dbReference type="Proteomes" id="UP000218796">
    <property type="component" value="Unassembled WGS sequence"/>
</dbReference>
<organism evidence="1 2">
    <name type="scientific">Hafnia paralvei</name>
    <dbReference type="NCBI Taxonomy" id="546367"/>
    <lineage>
        <taxon>Bacteria</taxon>
        <taxon>Pseudomonadati</taxon>
        <taxon>Pseudomonadota</taxon>
        <taxon>Gammaproteobacteria</taxon>
        <taxon>Enterobacterales</taxon>
        <taxon>Hafniaceae</taxon>
        <taxon>Hafnia</taxon>
    </lineage>
</organism>
<dbReference type="InterPro" id="IPR021500">
    <property type="entry name" value="DUF3156"/>
</dbReference>
<evidence type="ECO:0000313" key="2">
    <source>
        <dbReference type="Proteomes" id="UP000218796"/>
    </source>
</evidence>
<gene>
    <name evidence="1" type="ORF">CJD50_15010</name>
</gene>
<keyword evidence="2" id="KW-1185">Reference proteome</keyword>
<dbReference type="OrthoDB" id="8590098at2"/>
<protein>
    <submittedName>
        <fullName evidence="1">DUF3156 domain-containing protein</fullName>
    </submittedName>
</protein>
<dbReference type="AlphaFoldDB" id="A0A2A2MAL9"/>
<proteinExistence type="predicted"/>
<accession>A0A2A2MAL9</accession>
<dbReference type="RefSeq" id="WP_039184794.1">
    <property type="nucleotide sequence ID" value="NZ_CAUFSP010000004.1"/>
</dbReference>
<dbReference type="Pfam" id="PF11354">
    <property type="entry name" value="DUF3156"/>
    <property type="match status" value="1"/>
</dbReference>
<name>A0A2A2MAL9_9GAMM</name>
<dbReference type="EMBL" id="NQMS01000006">
    <property type="protein sequence ID" value="PAV95739.1"/>
    <property type="molecule type" value="Genomic_DNA"/>
</dbReference>
<reference evidence="1 2" key="1">
    <citation type="submission" date="2017-08" db="EMBL/GenBank/DDBJ databases">
        <title>Draft Genome Sequence of Hafnia alvei CITHA-6 Isolated from Raw Bovine Milk.</title>
        <authorList>
            <person name="Culligan E.P."/>
            <person name="Mcsweeney A."/>
            <person name="O'Doherty C."/>
            <person name="Gleeson E."/>
            <person name="O'Riordan D."/>
            <person name="Sleator R.D."/>
        </authorList>
    </citation>
    <scope>NUCLEOTIDE SEQUENCE [LARGE SCALE GENOMIC DNA]</scope>
    <source>
        <strain evidence="1 2">CITHA-6</strain>
    </source>
</reference>